<evidence type="ECO:0008006" key="4">
    <source>
        <dbReference type="Google" id="ProtNLM"/>
    </source>
</evidence>
<sequence>MKNSTNNVYLKSNHFVNIPMKKYIALFLLVFLSSCQVTETIHLNQDGTGKIEISKLREEQSYMQLMGEEYSKEEIFRDTTYVFQDLIAKHSETFSRLPAFEKAIFQKFNTVKVHNKKSSFEKEFRTTITQNFTRIAEVADLYKTEEYADDIENNYALVAEEHYYSVNFTFDGSTFKRLVKITDAVELKKQQEEIERLKIRFSKFKVVQNFILKYHFPRKIKSVSNANAKISEDKKSLELQFLITDCLVNPESTNLEVILE</sequence>
<feature type="coiled-coil region" evidence="1">
    <location>
        <begin position="187"/>
        <end position="240"/>
    </location>
</feature>
<comment type="caution">
    <text evidence="2">The sequence shown here is derived from an EMBL/GenBank/DDBJ whole genome shotgun (WGS) entry which is preliminary data.</text>
</comment>
<protein>
    <recommendedName>
        <fullName evidence="4">Lipoprotein</fullName>
    </recommendedName>
</protein>
<dbReference type="Proteomes" id="UP000280091">
    <property type="component" value="Unassembled WGS sequence"/>
</dbReference>
<name>A0A495S749_9FLAO</name>
<evidence type="ECO:0000313" key="2">
    <source>
        <dbReference type="EMBL" id="RKS95440.1"/>
    </source>
</evidence>
<gene>
    <name evidence="2" type="ORF">BC952_1119</name>
</gene>
<dbReference type="RefSeq" id="WP_244200098.1">
    <property type="nucleotide sequence ID" value="NZ_RBXA01000001.1"/>
</dbReference>
<accession>A0A495S749</accession>
<evidence type="ECO:0000313" key="3">
    <source>
        <dbReference type="Proteomes" id="UP000280091"/>
    </source>
</evidence>
<keyword evidence="3" id="KW-1185">Reference proteome</keyword>
<dbReference type="AlphaFoldDB" id="A0A495S749"/>
<dbReference type="PROSITE" id="PS51257">
    <property type="entry name" value="PROKAR_LIPOPROTEIN"/>
    <property type="match status" value="1"/>
</dbReference>
<keyword evidence="1" id="KW-0175">Coiled coil</keyword>
<reference evidence="2 3" key="1">
    <citation type="submission" date="2018-10" db="EMBL/GenBank/DDBJ databases">
        <title>Genomic Encyclopedia of Archaeal and Bacterial Type Strains, Phase II (KMG-II): from individual species to whole genera.</title>
        <authorList>
            <person name="Goeker M."/>
        </authorList>
    </citation>
    <scope>NUCLEOTIDE SEQUENCE [LARGE SCALE GENOMIC DNA]</scope>
    <source>
        <strain evidence="2 3">DSM 15094</strain>
    </source>
</reference>
<evidence type="ECO:0000256" key="1">
    <source>
        <dbReference type="SAM" id="Coils"/>
    </source>
</evidence>
<dbReference type="EMBL" id="RBXA01000001">
    <property type="protein sequence ID" value="RKS95440.1"/>
    <property type="molecule type" value="Genomic_DNA"/>
</dbReference>
<proteinExistence type="predicted"/>
<organism evidence="2 3">
    <name type="scientific">Flavobacterium limicola</name>
    <dbReference type="NCBI Taxonomy" id="180441"/>
    <lineage>
        <taxon>Bacteria</taxon>
        <taxon>Pseudomonadati</taxon>
        <taxon>Bacteroidota</taxon>
        <taxon>Flavobacteriia</taxon>
        <taxon>Flavobacteriales</taxon>
        <taxon>Flavobacteriaceae</taxon>
        <taxon>Flavobacterium</taxon>
    </lineage>
</organism>